<dbReference type="Pfam" id="PF19508">
    <property type="entry name" value="DUF6042"/>
    <property type="match status" value="1"/>
</dbReference>
<dbReference type="EMBL" id="BJMH01000003">
    <property type="protein sequence ID" value="GEB31321.1"/>
    <property type="molecule type" value="Genomic_DNA"/>
</dbReference>
<accession>A0A4Y3PLL4</accession>
<sequence>MQTIRDIRHNQDGVVIPSGFAANGWSNVLSHEMNVLFQALCFVVTEYETKAEMEKGLDEIEALKGAFSVPAKEAFKSEEDYEGYVDLLNRFKAFLKRSDYAYPASRVEAIELFVKWGLVIDNEDAWDIPVHPFPDVPQLFNLSEAESLALAHVKLEALVHPIFSRLVMMLHERDENTFSISKAEMKEMLNTNDQMLTEVLIKLTPYMEEAIENVLELPDDEKLNFTIVWERIYEDFLGQQFSSNVQ</sequence>
<name>A0A4Y3PLL4_BREPA</name>
<dbReference type="RefSeq" id="WP_122962598.1">
    <property type="nucleotide sequence ID" value="NZ_BJMH01000003.1"/>
</dbReference>
<dbReference type="InterPro" id="IPR046105">
    <property type="entry name" value="DUF6042"/>
</dbReference>
<dbReference type="AlphaFoldDB" id="A0A4Y3PLL4"/>
<dbReference type="STRING" id="54914.AV540_15285"/>
<evidence type="ECO:0000313" key="1">
    <source>
        <dbReference type="EMBL" id="GEB31321.1"/>
    </source>
</evidence>
<protein>
    <submittedName>
        <fullName evidence="1">Uncharacterized protein</fullName>
    </submittedName>
</protein>
<dbReference type="Proteomes" id="UP000316882">
    <property type="component" value="Unassembled WGS sequence"/>
</dbReference>
<proteinExistence type="predicted"/>
<reference evidence="1 2" key="1">
    <citation type="submission" date="2019-06" db="EMBL/GenBank/DDBJ databases">
        <title>Whole genome shotgun sequence of Brevibacillus parabrevis NBRC 12334.</title>
        <authorList>
            <person name="Hosoyama A."/>
            <person name="Uohara A."/>
            <person name="Ohji S."/>
            <person name="Ichikawa N."/>
        </authorList>
    </citation>
    <scope>NUCLEOTIDE SEQUENCE [LARGE SCALE GENOMIC DNA]</scope>
    <source>
        <strain evidence="1 2">NBRC 12334</strain>
    </source>
</reference>
<comment type="caution">
    <text evidence="1">The sequence shown here is derived from an EMBL/GenBank/DDBJ whole genome shotgun (WGS) entry which is preliminary data.</text>
</comment>
<organism evidence="1 2">
    <name type="scientific">Brevibacillus parabrevis</name>
    <dbReference type="NCBI Taxonomy" id="54914"/>
    <lineage>
        <taxon>Bacteria</taxon>
        <taxon>Bacillati</taxon>
        <taxon>Bacillota</taxon>
        <taxon>Bacilli</taxon>
        <taxon>Bacillales</taxon>
        <taxon>Paenibacillaceae</taxon>
        <taxon>Brevibacillus</taxon>
    </lineage>
</organism>
<keyword evidence="2" id="KW-1185">Reference proteome</keyword>
<evidence type="ECO:0000313" key="2">
    <source>
        <dbReference type="Proteomes" id="UP000316882"/>
    </source>
</evidence>
<gene>
    <name evidence="1" type="ORF">BPA01_09010</name>
</gene>